<organism evidence="3 4">
    <name type="scientific">Nocardia macrotermitis</name>
    <dbReference type="NCBI Taxonomy" id="2585198"/>
    <lineage>
        <taxon>Bacteria</taxon>
        <taxon>Bacillati</taxon>
        <taxon>Actinomycetota</taxon>
        <taxon>Actinomycetes</taxon>
        <taxon>Mycobacteriales</taxon>
        <taxon>Nocardiaceae</taxon>
        <taxon>Nocardia</taxon>
    </lineage>
</organism>
<feature type="chain" id="PRO_5029653802" description="DUF3558 domain-containing protein" evidence="2">
    <location>
        <begin position="29"/>
        <end position="218"/>
    </location>
</feature>
<comment type="caution">
    <text evidence="3">The sequence shown here is derived from an EMBL/GenBank/DDBJ whole genome shotgun (WGS) entry which is preliminary data.</text>
</comment>
<dbReference type="Pfam" id="PF12079">
    <property type="entry name" value="DUF3558"/>
    <property type="match status" value="1"/>
</dbReference>
<evidence type="ECO:0000256" key="1">
    <source>
        <dbReference type="SAM" id="MobiDB-lite"/>
    </source>
</evidence>
<gene>
    <name evidence="3" type="ORF">NRB20_04900</name>
</gene>
<reference evidence="3 4" key="1">
    <citation type="submission" date="2019-10" db="EMBL/GenBank/DDBJ databases">
        <title>Nocardia macrotermitis sp. nov. and Nocardia aurantia sp. nov., isolated from the gut of fungus growing-termite Macrotermes natalensis.</title>
        <authorList>
            <person name="Benndorf R."/>
            <person name="Schwitalla J."/>
            <person name="Martin K."/>
            <person name="De Beer W."/>
            <person name="Kaster A.-K."/>
            <person name="Vollmers J."/>
            <person name="Poulsen M."/>
            <person name="Beemelmanns C."/>
        </authorList>
    </citation>
    <scope>NUCLEOTIDE SEQUENCE [LARGE SCALE GENOMIC DNA]</scope>
    <source>
        <strain evidence="3 4">RB20</strain>
    </source>
</reference>
<name>A0A7K0CVB6_9NOCA</name>
<evidence type="ECO:0008006" key="5">
    <source>
        <dbReference type="Google" id="ProtNLM"/>
    </source>
</evidence>
<dbReference type="Proteomes" id="UP000438448">
    <property type="component" value="Unassembled WGS sequence"/>
</dbReference>
<feature type="signal peptide" evidence="2">
    <location>
        <begin position="1"/>
        <end position="28"/>
    </location>
</feature>
<keyword evidence="4" id="KW-1185">Reference proteome</keyword>
<keyword evidence="2" id="KW-0732">Signal</keyword>
<evidence type="ECO:0000256" key="2">
    <source>
        <dbReference type="SAM" id="SignalP"/>
    </source>
</evidence>
<dbReference type="AlphaFoldDB" id="A0A7K0CVB6"/>
<feature type="region of interest" description="Disordered" evidence="1">
    <location>
        <begin position="55"/>
        <end position="75"/>
    </location>
</feature>
<feature type="compositionally biased region" description="Polar residues" evidence="1">
    <location>
        <begin position="61"/>
        <end position="71"/>
    </location>
</feature>
<dbReference type="EMBL" id="WEGK01000001">
    <property type="protein sequence ID" value="MQY17426.1"/>
    <property type="molecule type" value="Genomic_DNA"/>
</dbReference>
<dbReference type="PROSITE" id="PS51257">
    <property type="entry name" value="PROKAR_LIPOPROTEIN"/>
    <property type="match status" value="1"/>
</dbReference>
<proteinExistence type="predicted"/>
<dbReference type="OrthoDB" id="4552877at2"/>
<protein>
    <recommendedName>
        <fullName evidence="5">DUF3558 domain-containing protein</fullName>
    </recommendedName>
</protein>
<accession>A0A7K0CVB6</accession>
<evidence type="ECO:0000313" key="3">
    <source>
        <dbReference type="EMBL" id="MQY17426.1"/>
    </source>
</evidence>
<sequence>MKLGTVKRDRIRLVSAASLFVATTLVVAACTADHDGGGAAASSVAAATSNSAIHPPFPTLTAPSLQPPKQQNENRPDVAFDPCTWIDDHTVQKIGYDPSTRKRSIDIHAEYTFLSCEFLTADKAYSIEILSGNRTMDEGRQKFTTDGAQIEDATIEGRAAMIVRTKTPESCDVLLQTKAGYVDFDRIIAGYLIDGPTPERCSGIVDLVRSIVPRIGNY</sequence>
<dbReference type="InterPro" id="IPR024520">
    <property type="entry name" value="DUF3558"/>
</dbReference>
<evidence type="ECO:0000313" key="4">
    <source>
        <dbReference type="Proteomes" id="UP000438448"/>
    </source>
</evidence>